<accession>A0AAV8Z1I3</accession>
<proteinExistence type="predicted"/>
<evidence type="ECO:0000256" key="1">
    <source>
        <dbReference type="SAM" id="MobiDB-lite"/>
    </source>
</evidence>
<comment type="caution">
    <text evidence="2">The sequence shown here is derived from an EMBL/GenBank/DDBJ whole genome shotgun (WGS) entry which is preliminary data.</text>
</comment>
<evidence type="ECO:0000313" key="2">
    <source>
        <dbReference type="EMBL" id="KAJ8957913.1"/>
    </source>
</evidence>
<reference evidence="2" key="1">
    <citation type="journal article" date="2023" name="Insect Mol. Biol.">
        <title>Genome sequencing provides insights into the evolution of gene families encoding plant cell wall-degrading enzymes in longhorned beetles.</title>
        <authorList>
            <person name="Shin N.R."/>
            <person name="Okamura Y."/>
            <person name="Kirsch R."/>
            <person name="Pauchet Y."/>
        </authorList>
    </citation>
    <scope>NUCLEOTIDE SEQUENCE</scope>
    <source>
        <strain evidence="2">AMC_N1</strain>
    </source>
</reference>
<dbReference type="Proteomes" id="UP001162162">
    <property type="component" value="Unassembled WGS sequence"/>
</dbReference>
<evidence type="ECO:0000313" key="3">
    <source>
        <dbReference type="Proteomes" id="UP001162162"/>
    </source>
</evidence>
<dbReference type="EMBL" id="JAPWTK010000020">
    <property type="protein sequence ID" value="KAJ8957913.1"/>
    <property type="molecule type" value="Genomic_DNA"/>
</dbReference>
<dbReference type="AlphaFoldDB" id="A0AAV8Z1I3"/>
<feature type="region of interest" description="Disordered" evidence="1">
    <location>
        <begin position="154"/>
        <end position="179"/>
    </location>
</feature>
<gene>
    <name evidence="2" type="ORF">NQ318_001910</name>
</gene>
<protein>
    <submittedName>
        <fullName evidence="2">Uncharacterized protein</fullName>
    </submittedName>
</protein>
<name>A0AAV8Z1I3_9CUCU</name>
<sequence>MDPFEECEVKYNKRIKLEHSYAKDDFIGGEEDPLKIHPADLDSIKKETEDEETIIIKTEPSDEYSNEASQDGSWHTEEALMEVVASEPCASTETNFFISNVVTVPSEAGLEKNADAKYVPDNVQSTNTDTVPKHVFQELQKMYEKTVADMRALNKKMSADAKKKKGSQSSRSDNVRILKNDVKKLKDELKESKSKEQFLKRMLDLRSRDEASIKKNSAR</sequence>
<keyword evidence="3" id="KW-1185">Reference proteome</keyword>
<organism evidence="2 3">
    <name type="scientific">Aromia moschata</name>
    <dbReference type="NCBI Taxonomy" id="1265417"/>
    <lineage>
        <taxon>Eukaryota</taxon>
        <taxon>Metazoa</taxon>
        <taxon>Ecdysozoa</taxon>
        <taxon>Arthropoda</taxon>
        <taxon>Hexapoda</taxon>
        <taxon>Insecta</taxon>
        <taxon>Pterygota</taxon>
        <taxon>Neoptera</taxon>
        <taxon>Endopterygota</taxon>
        <taxon>Coleoptera</taxon>
        <taxon>Polyphaga</taxon>
        <taxon>Cucujiformia</taxon>
        <taxon>Chrysomeloidea</taxon>
        <taxon>Cerambycidae</taxon>
        <taxon>Cerambycinae</taxon>
        <taxon>Callichromatini</taxon>
        <taxon>Aromia</taxon>
    </lineage>
</organism>